<feature type="transmembrane region" description="Helical" evidence="6">
    <location>
        <begin position="70"/>
        <end position="90"/>
    </location>
</feature>
<dbReference type="EMBL" id="JAZHBM010000002">
    <property type="protein sequence ID" value="MEF3082684.1"/>
    <property type="molecule type" value="Genomic_DNA"/>
</dbReference>
<evidence type="ECO:0000313" key="7">
    <source>
        <dbReference type="EMBL" id="MEF3082684.1"/>
    </source>
</evidence>
<dbReference type="RefSeq" id="WP_332078403.1">
    <property type="nucleotide sequence ID" value="NZ_JAZHBM010000002.1"/>
</dbReference>
<feature type="transmembrane region" description="Helical" evidence="6">
    <location>
        <begin position="38"/>
        <end position="58"/>
    </location>
</feature>
<reference evidence="7 8" key="1">
    <citation type="submission" date="2024-01" db="EMBL/GenBank/DDBJ databases">
        <title>Novel species of the genus Luteimonas isolated from rivers.</title>
        <authorList>
            <person name="Lu H."/>
        </authorList>
    </citation>
    <scope>NUCLEOTIDE SEQUENCE [LARGE SCALE GENOMIC DNA]</scope>
    <source>
        <strain evidence="7 8">SMYT11W</strain>
    </source>
</reference>
<evidence type="ECO:0000256" key="3">
    <source>
        <dbReference type="ARBA" id="ARBA00022989"/>
    </source>
</evidence>
<comment type="subcellular location">
    <subcellularLocation>
        <location evidence="1">Membrane</location>
        <topology evidence="1">Multi-pass membrane protein</topology>
    </subcellularLocation>
</comment>
<name>A0ABU7WFG0_9GAMM</name>
<accession>A0ABU7WFG0</accession>
<evidence type="ECO:0000256" key="5">
    <source>
        <dbReference type="SAM" id="MobiDB-lite"/>
    </source>
</evidence>
<dbReference type="Pfam" id="PF04610">
    <property type="entry name" value="TrbL"/>
    <property type="match status" value="1"/>
</dbReference>
<comment type="caution">
    <text evidence="7">The sequence shown here is derived from an EMBL/GenBank/DDBJ whole genome shotgun (WGS) entry which is preliminary data.</text>
</comment>
<feature type="region of interest" description="Disordered" evidence="5">
    <location>
        <begin position="309"/>
        <end position="342"/>
    </location>
</feature>
<organism evidence="7 8">
    <name type="scientific">Luteimonas flava</name>
    <dbReference type="NCBI Taxonomy" id="3115822"/>
    <lineage>
        <taxon>Bacteria</taxon>
        <taxon>Pseudomonadati</taxon>
        <taxon>Pseudomonadota</taxon>
        <taxon>Gammaproteobacteria</taxon>
        <taxon>Lysobacterales</taxon>
        <taxon>Lysobacteraceae</taxon>
        <taxon>Luteimonas</taxon>
    </lineage>
</organism>
<keyword evidence="8" id="KW-1185">Reference proteome</keyword>
<evidence type="ECO:0000313" key="8">
    <source>
        <dbReference type="Proteomes" id="UP001358324"/>
    </source>
</evidence>
<keyword evidence="2 6" id="KW-0812">Transmembrane</keyword>
<feature type="transmembrane region" description="Helical" evidence="6">
    <location>
        <begin position="207"/>
        <end position="240"/>
    </location>
</feature>
<dbReference type="InterPro" id="IPR007688">
    <property type="entry name" value="Conjugal_tfr_TrbL/VirB6"/>
</dbReference>
<evidence type="ECO:0000256" key="1">
    <source>
        <dbReference type="ARBA" id="ARBA00004141"/>
    </source>
</evidence>
<feature type="transmembrane region" description="Helical" evidence="6">
    <location>
        <begin position="260"/>
        <end position="281"/>
    </location>
</feature>
<proteinExistence type="predicted"/>
<feature type="transmembrane region" description="Helical" evidence="6">
    <location>
        <begin position="174"/>
        <end position="195"/>
    </location>
</feature>
<evidence type="ECO:0000256" key="4">
    <source>
        <dbReference type="ARBA" id="ARBA00023136"/>
    </source>
</evidence>
<gene>
    <name evidence="7" type="ORF">V3391_10765</name>
</gene>
<feature type="compositionally biased region" description="Polar residues" evidence="5">
    <location>
        <begin position="309"/>
        <end position="324"/>
    </location>
</feature>
<sequence length="342" mass="36243">MDSLAGFAQWAFFALIFEFLNSQIASFQTGLIARGTQFVSGLALTLCTLWILMQGFMIVTGRSRESMMGLVVGSLRVFLIVSAATAMSFAGTNLTSFLADGLPKSINAIVTGTDEKPEESIDKNLKIMGLIFVLVDRVGVGADDPQNKTSQDRTITLMGIGIAGPSVVGGAMLLLYKIALVLFVGFGPLFILCLMFDQTKDLFKRWLLYGLGTMFSLAVLSFMVSVATKLVAITAAAMLLQYTLMTQDIIDVPGVVPPGGLNAAAMQQGGIGLLMSVLMVMAPPMAAMFFSGTLGQFAANSSFGAVGRNSSGQVADTTMPTQRSGPRKSTDDDGYVDGVRGR</sequence>
<evidence type="ECO:0000256" key="2">
    <source>
        <dbReference type="ARBA" id="ARBA00022692"/>
    </source>
</evidence>
<dbReference type="Proteomes" id="UP001358324">
    <property type="component" value="Unassembled WGS sequence"/>
</dbReference>
<keyword evidence="3 6" id="KW-1133">Transmembrane helix</keyword>
<protein>
    <submittedName>
        <fullName evidence="7">Type IV secretion system protein</fullName>
    </submittedName>
</protein>
<evidence type="ECO:0000256" key="6">
    <source>
        <dbReference type="SAM" id="Phobius"/>
    </source>
</evidence>
<keyword evidence="4 6" id="KW-0472">Membrane</keyword>